<dbReference type="AlphaFoldDB" id="A0A816S6G9"/>
<proteinExistence type="predicted"/>
<gene>
    <name evidence="1" type="ORF">XDN619_LOCUS14806</name>
</gene>
<dbReference type="Proteomes" id="UP000663887">
    <property type="component" value="Unassembled WGS sequence"/>
</dbReference>
<evidence type="ECO:0000313" key="1">
    <source>
        <dbReference type="EMBL" id="CAF2081293.1"/>
    </source>
</evidence>
<dbReference type="InterPro" id="IPR050952">
    <property type="entry name" value="TRIM-NHL_E3_ligases"/>
</dbReference>
<protein>
    <submittedName>
        <fullName evidence="1">Uncharacterized protein</fullName>
    </submittedName>
</protein>
<organism evidence="1 2">
    <name type="scientific">Rotaria magnacalcarata</name>
    <dbReference type="NCBI Taxonomy" id="392030"/>
    <lineage>
        <taxon>Eukaryota</taxon>
        <taxon>Metazoa</taxon>
        <taxon>Spiralia</taxon>
        <taxon>Gnathifera</taxon>
        <taxon>Rotifera</taxon>
        <taxon>Eurotatoria</taxon>
        <taxon>Bdelloidea</taxon>
        <taxon>Philodinida</taxon>
        <taxon>Philodinidae</taxon>
        <taxon>Rotaria</taxon>
    </lineage>
</organism>
<accession>A0A816S6G9</accession>
<comment type="caution">
    <text evidence="1">The sequence shown here is derived from an EMBL/GenBank/DDBJ whole genome shotgun (WGS) entry which is preliminary data.</text>
</comment>
<reference evidence="1" key="1">
    <citation type="submission" date="2021-02" db="EMBL/GenBank/DDBJ databases">
        <authorList>
            <person name="Nowell W R."/>
        </authorList>
    </citation>
    <scope>NUCLEOTIDE SEQUENCE</scope>
</reference>
<sequence length="259" mass="28843">MLDVDAVIILYDVVISNNDHRHYQQFEQSLQLYYGNFLAGMFSFLYAFICSSPSLNLLDQVRASTIITRSSLPMLDDGICTSATWNRNGITAAGGNGKGSALNQLNYPYGLYVDDDAAVYVVDSLNYRLILQLMKIIFFNRKLTKVFECFTPGVSRGRVVVGNNEEGNHNNQLSYATKVVVDRTGTMFICDSDNKRVMRWFQNGNHGQTIIANISFIGLAMDNKGSLYVSDNEKYRVTKYPGDQIVAGGNGAGSELNQF</sequence>
<dbReference type="Gene3D" id="2.120.10.30">
    <property type="entry name" value="TolB, C-terminal domain"/>
    <property type="match status" value="1"/>
</dbReference>
<dbReference type="InterPro" id="IPR011042">
    <property type="entry name" value="6-blade_b-propeller_TolB-like"/>
</dbReference>
<dbReference type="GO" id="GO:0008270">
    <property type="term" value="F:zinc ion binding"/>
    <property type="evidence" value="ECO:0007669"/>
    <property type="project" value="UniProtKB-KW"/>
</dbReference>
<dbReference type="SUPFAM" id="SSF101898">
    <property type="entry name" value="NHL repeat"/>
    <property type="match status" value="1"/>
</dbReference>
<name>A0A816S6G9_9BILA</name>
<dbReference type="EMBL" id="CAJNRG010005925">
    <property type="protein sequence ID" value="CAF2081293.1"/>
    <property type="molecule type" value="Genomic_DNA"/>
</dbReference>
<evidence type="ECO:0000313" key="2">
    <source>
        <dbReference type="Proteomes" id="UP000663887"/>
    </source>
</evidence>
<dbReference type="PANTHER" id="PTHR24104:SF25">
    <property type="entry name" value="PROTEIN LIN-41"/>
    <property type="match status" value="1"/>
</dbReference>
<dbReference type="PANTHER" id="PTHR24104">
    <property type="entry name" value="E3 UBIQUITIN-PROTEIN LIGASE NHLRC1-RELATED"/>
    <property type="match status" value="1"/>
</dbReference>